<proteinExistence type="inferred from homology"/>
<comment type="function">
    <text evidence="1">Required for ubiquinone (coenzyme Q) biosynthesis. Binds hydrophobic ubiquinone biosynthetic intermediates via its SCP2 domain and is essential for the stability of the Ubi complex. May constitute a docking platform where Ubi enzymes assemble and access their SCP2-bound polyprenyl substrates.</text>
</comment>
<name>A0A3N0V690_9PROT</name>
<accession>A0A3N0V690</accession>
<dbReference type="SUPFAM" id="SSF55718">
    <property type="entry name" value="SCP-like"/>
    <property type="match status" value="1"/>
</dbReference>
<dbReference type="InterPro" id="IPR038989">
    <property type="entry name" value="UbiJ"/>
</dbReference>
<dbReference type="UniPathway" id="UPA00232"/>
<organism evidence="3 4">
    <name type="scientific">Pseudomethylobacillus aquaticus</name>
    <dbReference type="NCBI Taxonomy" id="2676064"/>
    <lineage>
        <taxon>Bacteria</taxon>
        <taxon>Pseudomonadati</taxon>
        <taxon>Pseudomonadota</taxon>
        <taxon>Betaproteobacteria</taxon>
        <taxon>Nitrosomonadales</taxon>
        <taxon>Methylophilaceae</taxon>
        <taxon>Pseudomethylobacillus</taxon>
    </lineage>
</organism>
<evidence type="ECO:0000256" key="1">
    <source>
        <dbReference type="HAMAP-Rule" id="MF_02215"/>
    </source>
</evidence>
<comment type="subcellular location">
    <subcellularLocation>
        <location evidence="1">Cytoplasm</location>
    </subcellularLocation>
</comment>
<reference evidence="3 4" key="1">
    <citation type="submission" date="2018-10" db="EMBL/GenBank/DDBJ databases">
        <authorList>
            <person name="Chen W.-M."/>
        </authorList>
    </citation>
    <scope>NUCLEOTIDE SEQUENCE [LARGE SCALE GENOMIC DNA]</scope>
    <source>
        <strain evidence="3 4">H-5</strain>
    </source>
</reference>
<dbReference type="RefSeq" id="WP_123236322.1">
    <property type="nucleotide sequence ID" value="NZ_RJVP01000001.1"/>
</dbReference>
<feature type="domain" description="SCP2" evidence="2">
    <location>
        <begin position="10"/>
        <end position="101"/>
    </location>
</feature>
<evidence type="ECO:0000313" key="3">
    <source>
        <dbReference type="EMBL" id="ROH88330.1"/>
    </source>
</evidence>
<dbReference type="PANTHER" id="PTHR38693">
    <property type="entry name" value="UBIQUINONE BIOSYNTHESIS PROTEIN UBIJ"/>
    <property type="match status" value="1"/>
</dbReference>
<protein>
    <recommendedName>
        <fullName evidence="1">Ubiquinone biosynthesis accessory factor UbiJ</fullName>
    </recommendedName>
</protein>
<keyword evidence="4" id="KW-1185">Reference proteome</keyword>
<dbReference type="InterPro" id="IPR036527">
    <property type="entry name" value="SCP2_sterol-bd_dom_sf"/>
</dbReference>
<comment type="similarity">
    <text evidence="1">Belongs to the UbiJ family.</text>
</comment>
<dbReference type="InterPro" id="IPR003033">
    <property type="entry name" value="SCP2_sterol-bd_dom"/>
</dbReference>
<comment type="caution">
    <text evidence="3">The sequence shown here is derived from an EMBL/GenBank/DDBJ whole genome shotgun (WGS) entry which is preliminary data.</text>
</comment>
<dbReference type="Proteomes" id="UP000275137">
    <property type="component" value="Unassembled WGS sequence"/>
</dbReference>
<dbReference type="HAMAP" id="MF_02215">
    <property type="entry name" value="UbiJ"/>
    <property type="match status" value="1"/>
</dbReference>
<evidence type="ECO:0000313" key="4">
    <source>
        <dbReference type="Proteomes" id="UP000275137"/>
    </source>
</evidence>
<dbReference type="GO" id="GO:0005737">
    <property type="term" value="C:cytoplasm"/>
    <property type="evidence" value="ECO:0007669"/>
    <property type="project" value="UniProtKB-SubCell"/>
</dbReference>
<comment type="pathway">
    <text evidence="1">Cofactor biosynthesis; ubiquinone biosynthesis.</text>
</comment>
<dbReference type="Pfam" id="PF02036">
    <property type="entry name" value="SCP2"/>
    <property type="match status" value="1"/>
</dbReference>
<dbReference type="EMBL" id="RJVP01000001">
    <property type="protein sequence ID" value="ROH88330.1"/>
    <property type="molecule type" value="Genomic_DNA"/>
</dbReference>
<sequence length="203" mass="22485">MIKAILTRLLNHLITQNAWAREQLLPYAGKSVRFAIPPVEATLTVLEDGGLAMAGESSDIDAGIQMPLSVALRLLTGDEHAATLVTLEGDTELATAIAKILRGLHWEYEEDLSRVIGDAPAHELAEVGRKVASEVKKQSTNLVDMLVEYWQEEQPMIAKKRHVANFVTEVDTLRDDTERLQKRLELLEARRAAVRPADTTNPS</sequence>
<evidence type="ECO:0000259" key="2">
    <source>
        <dbReference type="Pfam" id="PF02036"/>
    </source>
</evidence>
<dbReference type="AlphaFoldDB" id="A0A3N0V690"/>
<gene>
    <name evidence="1" type="primary">ubiJ</name>
    <name evidence="3" type="ORF">ED236_02395</name>
</gene>
<keyword evidence="1" id="KW-0963">Cytoplasm</keyword>
<dbReference type="PANTHER" id="PTHR38693:SF1">
    <property type="entry name" value="UBIQUINONE BIOSYNTHESIS ACCESSORY FACTOR UBIJ"/>
    <property type="match status" value="1"/>
</dbReference>
<dbReference type="GO" id="GO:0006744">
    <property type="term" value="P:ubiquinone biosynthetic process"/>
    <property type="evidence" value="ECO:0007669"/>
    <property type="project" value="UniProtKB-UniRule"/>
</dbReference>
<keyword evidence="1" id="KW-0831">Ubiquinone biosynthesis</keyword>